<keyword evidence="3" id="KW-0521">NADP</keyword>
<dbReference type="GO" id="GO:0016491">
    <property type="term" value="F:oxidoreductase activity"/>
    <property type="evidence" value="ECO:0007669"/>
    <property type="project" value="UniProtKB-KW"/>
</dbReference>
<evidence type="ECO:0000313" key="7">
    <source>
        <dbReference type="Proteomes" id="UP000298493"/>
    </source>
</evidence>
<dbReference type="Proteomes" id="UP000298493">
    <property type="component" value="Unassembled WGS sequence"/>
</dbReference>
<proteinExistence type="predicted"/>
<protein>
    <submittedName>
        <fullName evidence="6">FAD/NAD(P)-binding domain-containing protein</fullName>
    </submittedName>
</protein>
<keyword evidence="1" id="KW-0285">Flavoprotein</keyword>
<feature type="compositionally biased region" description="Basic residues" evidence="5">
    <location>
        <begin position="547"/>
        <end position="564"/>
    </location>
</feature>
<keyword evidence="4" id="KW-0560">Oxidoreductase</keyword>
<dbReference type="PANTHER" id="PTHR43098">
    <property type="entry name" value="L-ORNITHINE N(5)-MONOOXYGENASE-RELATED"/>
    <property type="match status" value="1"/>
</dbReference>
<dbReference type="Pfam" id="PF13738">
    <property type="entry name" value="Pyr_redox_3"/>
    <property type="match status" value="1"/>
</dbReference>
<sequence length="598" mass="68549">MGSMAPPEPDYDVLIIGAGLSGCYACYRMRQMGVKFKVLETGTAVGGTWYWNRYPGARFDCESYTYGFFFSQEVLDEWKWSEHFAPQAETERYINFICDKYSLKENMQFNTRVDKAHWLADGRCWKLTDQNGQTYTSRFLITGIGLLSNPTLPNIPGVQDYKGNAFHTSRWPDNVKDFTGKDVGIIGIGASAIQIIPEIAKTAKSLTIFQRTPNWAIPLHNSKIGEEEMETIRKGYPELLKKIQANRMSFLHEGIDKSIWEASPEEREAFWERLYAQPGFGFWVSNYKEVLQDRAANALLSDFVAKKIRQRVKDPWTADKLTPKTHGFGLRRVPMETHYYEAYNQPNVRLVDILETPIERITENGVKTCQEHVKLDTIIYATGFSAITGAFEAIDFRGNDNTLLADLWREGPRTYLGLTVHHFPNMFMSIGPHQAYGNIPRSIEYAVGWIADCIHYLRKENITYIEATEEGVQKWTTHVHTLGKDLLSNTIDSWMTGVNKNVAHKQKRTIARYSGHAVEFRKACDAVKGKGYQATINIQKAYSKKRGIKYTHTSAKRRKEKKTTKKGEHQTPFNTEKSSRKEGKKAWVCILNTTYRVK</sequence>
<keyword evidence="2" id="KW-0274">FAD</keyword>
<gene>
    <name evidence="6" type="ORF">E6O75_ATG02994</name>
</gene>
<dbReference type="InterPro" id="IPR050775">
    <property type="entry name" value="FAD-binding_Monooxygenases"/>
</dbReference>
<evidence type="ECO:0000256" key="1">
    <source>
        <dbReference type="ARBA" id="ARBA00022630"/>
    </source>
</evidence>
<evidence type="ECO:0000256" key="2">
    <source>
        <dbReference type="ARBA" id="ARBA00022827"/>
    </source>
</evidence>
<organism evidence="6 7">
    <name type="scientific">Venturia nashicola</name>
    <dbReference type="NCBI Taxonomy" id="86259"/>
    <lineage>
        <taxon>Eukaryota</taxon>
        <taxon>Fungi</taxon>
        <taxon>Dikarya</taxon>
        <taxon>Ascomycota</taxon>
        <taxon>Pezizomycotina</taxon>
        <taxon>Dothideomycetes</taxon>
        <taxon>Pleosporomycetidae</taxon>
        <taxon>Venturiales</taxon>
        <taxon>Venturiaceae</taxon>
        <taxon>Venturia</taxon>
    </lineage>
</organism>
<dbReference type="STRING" id="86259.A0A4Z1P6H4"/>
<evidence type="ECO:0000256" key="4">
    <source>
        <dbReference type="ARBA" id="ARBA00023002"/>
    </source>
</evidence>
<feature type="region of interest" description="Disordered" evidence="5">
    <location>
        <begin position="547"/>
        <end position="583"/>
    </location>
</feature>
<dbReference type="AlphaFoldDB" id="A0A4Z1P6H4"/>
<dbReference type="Gene3D" id="3.50.50.60">
    <property type="entry name" value="FAD/NAD(P)-binding domain"/>
    <property type="match status" value="2"/>
</dbReference>
<dbReference type="PANTHER" id="PTHR43098:SF5">
    <property type="entry name" value="DUAL-FUNCTIONAL MONOOXYGENASE_METHYLTRANSFERASE PSOF"/>
    <property type="match status" value="1"/>
</dbReference>
<keyword evidence="7" id="KW-1185">Reference proteome</keyword>
<accession>A0A4Z1P6H4</accession>
<name>A0A4Z1P6H4_9PEZI</name>
<evidence type="ECO:0000256" key="5">
    <source>
        <dbReference type="SAM" id="MobiDB-lite"/>
    </source>
</evidence>
<evidence type="ECO:0000313" key="6">
    <source>
        <dbReference type="EMBL" id="TID23358.1"/>
    </source>
</evidence>
<reference evidence="6 7" key="1">
    <citation type="submission" date="2019-04" db="EMBL/GenBank/DDBJ databases">
        <title>High contiguity whole genome sequence and gene annotation resource for two Venturia nashicola isolates.</title>
        <authorList>
            <person name="Prokchorchik M."/>
            <person name="Won K."/>
            <person name="Lee Y."/>
            <person name="Choi E.D."/>
            <person name="Segonzac C."/>
            <person name="Sohn K.H."/>
        </authorList>
    </citation>
    <scope>NUCLEOTIDE SEQUENCE [LARGE SCALE GENOMIC DNA]</scope>
    <source>
        <strain evidence="6 7">PRI2</strain>
    </source>
</reference>
<dbReference type="SUPFAM" id="SSF51905">
    <property type="entry name" value="FAD/NAD(P)-binding domain"/>
    <property type="match status" value="2"/>
</dbReference>
<comment type="caution">
    <text evidence="6">The sequence shown here is derived from an EMBL/GenBank/DDBJ whole genome shotgun (WGS) entry which is preliminary data.</text>
</comment>
<evidence type="ECO:0000256" key="3">
    <source>
        <dbReference type="ARBA" id="ARBA00022857"/>
    </source>
</evidence>
<dbReference type="EMBL" id="SNSC02000006">
    <property type="protein sequence ID" value="TID23358.1"/>
    <property type="molecule type" value="Genomic_DNA"/>
</dbReference>
<dbReference type="InterPro" id="IPR036188">
    <property type="entry name" value="FAD/NAD-bd_sf"/>
</dbReference>